<dbReference type="SMART" id="SM00346">
    <property type="entry name" value="HTH_ICLR"/>
    <property type="match status" value="1"/>
</dbReference>
<dbReference type="Gene3D" id="1.10.10.10">
    <property type="entry name" value="Winged helix-like DNA-binding domain superfamily/Winged helix DNA-binding domain"/>
    <property type="match status" value="1"/>
</dbReference>
<keyword evidence="3" id="KW-0804">Transcription</keyword>
<dbReference type="PANTHER" id="PTHR30136:SF24">
    <property type="entry name" value="HTH-TYPE TRANSCRIPTIONAL REPRESSOR ALLR"/>
    <property type="match status" value="1"/>
</dbReference>
<dbReference type="PANTHER" id="PTHR30136">
    <property type="entry name" value="HELIX-TURN-HELIX TRANSCRIPTIONAL REGULATOR, ICLR FAMILY"/>
    <property type="match status" value="1"/>
</dbReference>
<name>A0A0A0NNY0_STRRN</name>
<dbReference type="eggNOG" id="COG1414">
    <property type="taxonomic scope" value="Bacteria"/>
</dbReference>
<comment type="caution">
    <text evidence="6">The sequence shown here is derived from an EMBL/GenBank/DDBJ whole genome shotgun (WGS) entry which is preliminary data.</text>
</comment>
<dbReference type="EMBL" id="QYCY01000004">
    <property type="protein sequence ID" value="RLV71857.1"/>
    <property type="molecule type" value="Genomic_DNA"/>
</dbReference>
<evidence type="ECO:0000256" key="3">
    <source>
        <dbReference type="ARBA" id="ARBA00023163"/>
    </source>
</evidence>
<evidence type="ECO:0000256" key="2">
    <source>
        <dbReference type="ARBA" id="ARBA00023125"/>
    </source>
</evidence>
<dbReference type="PROSITE" id="PS51078">
    <property type="entry name" value="ICLR_ED"/>
    <property type="match status" value="1"/>
</dbReference>
<dbReference type="InterPro" id="IPR014757">
    <property type="entry name" value="Tscrpt_reg_IclR_C"/>
</dbReference>
<evidence type="ECO:0008006" key="8">
    <source>
        <dbReference type="Google" id="ProtNLM"/>
    </source>
</evidence>
<protein>
    <recommendedName>
        <fullName evidence="8">IclR family transcriptional regulator</fullName>
    </recommendedName>
</protein>
<dbReference type="SUPFAM" id="SSF46785">
    <property type="entry name" value="Winged helix' DNA-binding domain"/>
    <property type="match status" value="1"/>
</dbReference>
<dbReference type="SUPFAM" id="SSF55781">
    <property type="entry name" value="GAF domain-like"/>
    <property type="match status" value="1"/>
</dbReference>
<evidence type="ECO:0000256" key="1">
    <source>
        <dbReference type="ARBA" id="ARBA00023015"/>
    </source>
</evidence>
<dbReference type="InterPro" id="IPR050707">
    <property type="entry name" value="HTH_MetabolicPath_Reg"/>
</dbReference>
<accession>A0A0A0NNY0</accession>
<keyword evidence="2" id="KW-0238">DNA-binding</keyword>
<keyword evidence="1" id="KW-0805">Transcription regulation</keyword>
<dbReference type="InterPro" id="IPR036388">
    <property type="entry name" value="WH-like_DNA-bd_sf"/>
</dbReference>
<dbReference type="HOGENOM" id="CLU_062618_6_0_11"/>
<dbReference type="InterPro" id="IPR029016">
    <property type="entry name" value="GAF-like_dom_sf"/>
</dbReference>
<dbReference type="GO" id="GO:0003700">
    <property type="term" value="F:DNA-binding transcription factor activity"/>
    <property type="evidence" value="ECO:0007669"/>
    <property type="project" value="TreeGrafter"/>
</dbReference>
<reference evidence="6 7" key="1">
    <citation type="journal article" date="2018" name="J. Biol. Chem.">
        <title>Discovery of the actinoplanic acid pathway in Streptomyces rapamycinicus reveals a genetically conserved synergism with rapamycin.</title>
        <authorList>
            <person name="Mrak P."/>
            <person name="Krastel P."/>
            <person name="Pivk Lukancic P."/>
            <person name="Tao J."/>
            <person name="Pistorius D."/>
            <person name="Moore C.M."/>
        </authorList>
    </citation>
    <scope>NUCLEOTIDE SEQUENCE [LARGE SCALE GENOMIC DNA]</scope>
    <source>
        <strain evidence="6 7">NRRL 5491</strain>
    </source>
</reference>
<dbReference type="STRING" id="1343740.M271_49700"/>
<dbReference type="AlphaFoldDB" id="A0A0A0NNY0"/>
<gene>
    <name evidence="6" type="ORF">D3C57_145060</name>
</gene>
<proteinExistence type="predicted"/>
<dbReference type="KEGG" id="src:M271_49700"/>
<dbReference type="Pfam" id="PF09339">
    <property type="entry name" value="HTH_IclR"/>
    <property type="match status" value="1"/>
</dbReference>
<organism evidence="6 7">
    <name type="scientific">Streptomyces rapamycinicus (strain ATCC 29253 / DSM 41530 / NRRL 5491 / AYB-994)</name>
    <name type="common">Streptomyces hygroscopicus (strain ATCC 29253)</name>
    <dbReference type="NCBI Taxonomy" id="1343740"/>
    <lineage>
        <taxon>Bacteria</taxon>
        <taxon>Bacillati</taxon>
        <taxon>Actinomycetota</taxon>
        <taxon>Actinomycetes</taxon>
        <taxon>Kitasatosporales</taxon>
        <taxon>Streptomycetaceae</taxon>
        <taxon>Streptomyces</taxon>
        <taxon>Streptomyces violaceusniger group</taxon>
    </lineage>
</organism>
<feature type="domain" description="HTH iclR-type" evidence="4">
    <location>
        <begin position="10"/>
        <end position="79"/>
    </location>
</feature>
<evidence type="ECO:0000313" key="6">
    <source>
        <dbReference type="EMBL" id="RLV71857.1"/>
    </source>
</evidence>
<dbReference type="Proteomes" id="UP000281594">
    <property type="component" value="Unassembled WGS sequence"/>
</dbReference>
<dbReference type="InterPro" id="IPR005471">
    <property type="entry name" value="Tscrpt_reg_IclR_N"/>
</dbReference>
<sequence length="257" mass="27743">MGQLETSKGISSVLSTLQVLEVVAQRQPIGVSELARATSMPKSSVHRCLVTLREAGWLRIVDPNRVLWGVTSKPLDIGLSSSGEQSLRDVAHPHLEALRDSTNETVHLVIRDGTSLTIIMREDSRQAVRTYVEIGTRAPLHATSCGLAVLAKLGDDEINGLLASGLDRYTDTTPTSLERVREEIERTRARGFSTNDESWWRPGVSAIGAAIMNSAGRPVAALAVSVPSSRFERDKIASYGECAVKTAAAISESLADR</sequence>
<evidence type="ECO:0000259" key="5">
    <source>
        <dbReference type="PROSITE" id="PS51078"/>
    </source>
</evidence>
<feature type="domain" description="IclR-ED" evidence="5">
    <location>
        <begin position="73"/>
        <end position="256"/>
    </location>
</feature>
<dbReference type="GO" id="GO:0003677">
    <property type="term" value="F:DNA binding"/>
    <property type="evidence" value="ECO:0007669"/>
    <property type="project" value="UniProtKB-KW"/>
</dbReference>
<dbReference type="GO" id="GO:0045892">
    <property type="term" value="P:negative regulation of DNA-templated transcription"/>
    <property type="evidence" value="ECO:0007669"/>
    <property type="project" value="TreeGrafter"/>
</dbReference>
<dbReference type="RefSeq" id="WP_020874781.1">
    <property type="nucleotide sequence ID" value="NC_022785.1"/>
</dbReference>
<dbReference type="Pfam" id="PF01614">
    <property type="entry name" value="IclR_C"/>
    <property type="match status" value="1"/>
</dbReference>
<dbReference type="InterPro" id="IPR036390">
    <property type="entry name" value="WH_DNA-bd_sf"/>
</dbReference>
<dbReference type="Gene3D" id="3.30.450.40">
    <property type="match status" value="1"/>
</dbReference>
<evidence type="ECO:0000259" key="4">
    <source>
        <dbReference type="PROSITE" id="PS51077"/>
    </source>
</evidence>
<evidence type="ECO:0000313" key="7">
    <source>
        <dbReference type="Proteomes" id="UP000281594"/>
    </source>
</evidence>
<dbReference type="PROSITE" id="PS51077">
    <property type="entry name" value="HTH_ICLR"/>
    <property type="match status" value="1"/>
</dbReference>